<dbReference type="Proteomes" id="UP000009881">
    <property type="component" value="Unassembled WGS sequence"/>
</dbReference>
<dbReference type="EMBL" id="ANHY01000015">
    <property type="protein sequence ID" value="EKV28579.1"/>
    <property type="molecule type" value="Genomic_DNA"/>
</dbReference>
<dbReference type="STRING" id="1238182.C882_0790"/>
<keyword evidence="5" id="KW-1185">Reference proteome</keyword>
<organism evidence="4 5">
    <name type="scientific">Caenispirillum salinarum AK4</name>
    <dbReference type="NCBI Taxonomy" id="1238182"/>
    <lineage>
        <taxon>Bacteria</taxon>
        <taxon>Pseudomonadati</taxon>
        <taxon>Pseudomonadota</taxon>
        <taxon>Alphaproteobacteria</taxon>
        <taxon>Rhodospirillales</taxon>
        <taxon>Novispirillaceae</taxon>
        <taxon>Caenispirillum</taxon>
    </lineage>
</organism>
<dbReference type="PANTHER" id="PTHR43639:SF1">
    <property type="entry name" value="SHORT-CHAIN DEHYDROGENASE_REDUCTASE FAMILY PROTEIN"/>
    <property type="match status" value="1"/>
</dbReference>
<dbReference type="SUPFAM" id="SSF51735">
    <property type="entry name" value="NAD(P)-binding Rossmann-fold domains"/>
    <property type="match status" value="1"/>
</dbReference>
<evidence type="ECO:0000256" key="1">
    <source>
        <dbReference type="ARBA" id="ARBA00006484"/>
    </source>
</evidence>
<dbReference type="Gene3D" id="3.40.50.720">
    <property type="entry name" value="NAD(P)-binding Rossmann-like Domain"/>
    <property type="match status" value="1"/>
</dbReference>
<dbReference type="eggNOG" id="COG1028">
    <property type="taxonomic scope" value="Bacteria"/>
</dbReference>
<dbReference type="AlphaFoldDB" id="K9GV30"/>
<dbReference type="SMART" id="SM00822">
    <property type="entry name" value="PKS_KR"/>
    <property type="match status" value="1"/>
</dbReference>
<dbReference type="InterPro" id="IPR057326">
    <property type="entry name" value="KR_dom"/>
</dbReference>
<reference evidence="4 5" key="1">
    <citation type="journal article" date="2013" name="Genome Announc.">
        <title>Draft Genome Sequence of an Alphaproteobacterium, Caenispirillum salinarum AK4(T), Isolated from a Solar Saltern.</title>
        <authorList>
            <person name="Khatri I."/>
            <person name="Singh A."/>
            <person name="Korpole S."/>
            <person name="Pinnaka A.K."/>
            <person name="Subramanian S."/>
        </authorList>
    </citation>
    <scope>NUCLEOTIDE SEQUENCE [LARGE SCALE GENOMIC DNA]</scope>
    <source>
        <strain evidence="4 5">AK4</strain>
    </source>
</reference>
<feature type="domain" description="Ketoreductase" evidence="3">
    <location>
        <begin position="15"/>
        <end position="199"/>
    </location>
</feature>
<keyword evidence="2" id="KW-0560">Oxidoreductase</keyword>
<gene>
    <name evidence="4" type="ORF">C882_0790</name>
</gene>
<proteinExistence type="inferred from homology"/>
<dbReference type="InterPro" id="IPR036291">
    <property type="entry name" value="NAD(P)-bd_dom_sf"/>
</dbReference>
<dbReference type="InterPro" id="IPR002347">
    <property type="entry name" value="SDR_fam"/>
</dbReference>
<dbReference type="CDD" id="cd05233">
    <property type="entry name" value="SDR_c"/>
    <property type="match status" value="1"/>
</dbReference>
<dbReference type="RefSeq" id="WP_009541447.1">
    <property type="nucleotide sequence ID" value="NZ_ANHY01000015.1"/>
</dbReference>
<dbReference type="FunFam" id="3.40.50.720:FF:000084">
    <property type="entry name" value="Short-chain dehydrogenase reductase"/>
    <property type="match status" value="1"/>
</dbReference>
<dbReference type="GO" id="GO:0016491">
    <property type="term" value="F:oxidoreductase activity"/>
    <property type="evidence" value="ECO:0007669"/>
    <property type="project" value="UniProtKB-KW"/>
</dbReference>
<evidence type="ECO:0000313" key="5">
    <source>
        <dbReference type="Proteomes" id="UP000009881"/>
    </source>
</evidence>
<comment type="caution">
    <text evidence="4">The sequence shown here is derived from an EMBL/GenBank/DDBJ whole genome shotgun (WGS) entry which is preliminary data.</text>
</comment>
<comment type="similarity">
    <text evidence="1">Belongs to the short-chain dehydrogenases/reductases (SDR) family.</text>
</comment>
<dbReference type="PANTHER" id="PTHR43639">
    <property type="entry name" value="OXIDOREDUCTASE, SHORT-CHAIN DEHYDROGENASE/REDUCTASE FAMILY (AFU_ORTHOLOGUE AFUA_5G02870)"/>
    <property type="match status" value="1"/>
</dbReference>
<evidence type="ECO:0000259" key="3">
    <source>
        <dbReference type="SMART" id="SM00822"/>
    </source>
</evidence>
<evidence type="ECO:0000256" key="2">
    <source>
        <dbReference type="ARBA" id="ARBA00023002"/>
    </source>
</evidence>
<evidence type="ECO:0000313" key="4">
    <source>
        <dbReference type="EMBL" id="EKV28579.1"/>
    </source>
</evidence>
<accession>K9GV30</accession>
<name>K9GV30_9PROT</name>
<dbReference type="PRINTS" id="PR00081">
    <property type="entry name" value="GDHRDH"/>
</dbReference>
<dbReference type="PATRIC" id="fig|1238182.3.peg.3004"/>
<dbReference type="Pfam" id="PF13561">
    <property type="entry name" value="adh_short_C2"/>
    <property type="match status" value="1"/>
</dbReference>
<sequence length="263" mass="27063">MTPAMPFRDDLFSGANVLVTGAGRGIGAAVARMFLATGAEVLAHVGRTDAHAAEWRETLPLSQAGRLTTVTADLAEETGVETLAAATREAFPGGLTVLVNNAGTMLGRVPSKEVDAGHYHRVVDLNARSVVLLCSALEDLLATGDGGAIVNTVSISARTGGSPGSSLYSAAKAFVATHTRSLAKELAPRGIRVNAVSPGTIDTDFHQRYSSAEKLAATAKAIPLGRLGTPEDCAPAYLFLASDALSGYITGQVLEINGGQFMG</sequence>
<protein>
    <submittedName>
        <fullName evidence="4">3-oxoacyl-[acyl-carrier protein] reductase</fullName>
    </submittedName>
</protein>
<dbReference type="PRINTS" id="PR00080">
    <property type="entry name" value="SDRFAMILY"/>
</dbReference>